<dbReference type="Proteomes" id="UP001597241">
    <property type="component" value="Unassembled WGS sequence"/>
</dbReference>
<accession>A0ABW3WNC4</accession>
<dbReference type="InterPro" id="IPR041613">
    <property type="entry name" value="Pept_S41_N"/>
</dbReference>
<feature type="signal peptide" evidence="1">
    <location>
        <begin position="1"/>
        <end position="19"/>
    </location>
</feature>
<dbReference type="InterPro" id="IPR005151">
    <property type="entry name" value="Tail-specific_protease"/>
</dbReference>
<keyword evidence="1" id="KW-0732">Signal</keyword>
<dbReference type="Pfam" id="PF18294">
    <property type="entry name" value="Pept_S41_N"/>
    <property type="match status" value="1"/>
</dbReference>
<evidence type="ECO:0000256" key="1">
    <source>
        <dbReference type="SAM" id="SignalP"/>
    </source>
</evidence>
<feature type="chain" id="PRO_5046361507" evidence="1">
    <location>
        <begin position="20"/>
        <end position="502"/>
    </location>
</feature>
<gene>
    <name evidence="3" type="ORF">ACFQ5N_08795</name>
</gene>
<protein>
    <submittedName>
        <fullName evidence="3">S41 family peptidase</fullName>
    </submittedName>
</protein>
<dbReference type="InterPro" id="IPR029045">
    <property type="entry name" value="ClpP/crotonase-like_dom_sf"/>
</dbReference>
<dbReference type="SUPFAM" id="SSF52096">
    <property type="entry name" value="ClpP/crotonase"/>
    <property type="match status" value="1"/>
</dbReference>
<dbReference type="RefSeq" id="WP_386809127.1">
    <property type="nucleotide sequence ID" value="NZ_JBHTMV010000004.1"/>
</dbReference>
<reference evidence="4" key="1">
    <citation type="journal article" date="2019" name="Int. J. Syst. Evol. Microbiol.">
        <title>The Global Catalogue of Microorganisms (GCM) 10K type strain sequencing project: providing services to taxonomists for standard genome sequencing and annotation.</title>
        <authorList>
            <consortium name="The Broad Institute Genomics Platform"/>
            <consortium name="The Broad Institute Genome Sequencing Center for Infectious Disease"/>
            <person name="Wu L."/>
            <person name="Ma J."/>
        </authorList>
    </citation>
    <scope>NUCLEOTIDE SEQUENCE [LARGE SCALE GENOMIC DNA]</scope>
    <source>
        <strain evidence="4">CCUG 62221</strain>
    </source>
</reference>
<dbReference type="PANTHER" id="PTHR32060">
    <property type="entry name" value="TAIL-SPECIFIC PROTEASE"/>
    <property type="match status" value="1"/>
</dbReference>
<dbReference type="SUPFAM" id="SSF50156">
    <property type="entry name" value="PDZ domain-like"/>
    <property type="match status" value="1"/>
</dbReference>
<dbReference type="PANTHER" id="PTHR32060:SF22">
    <property type="entry name" value="CARBOXYL-TERMINAL-PROCESSING PEPTIDASE 3, CHLOROPLASTIC"/>
    <property type="match status" value="1"/>
</dbReference>
<dbReference type="SMART" id="SM00228">
    <property type="entry name" value="PDZ"/>
    <property type="match status" value="1"/>
</dbReference>
<dbReference type="InterPro" id="IPR001478">
    <property type="entry name" value="PDZ"/>
</dbReference>
<evidence type="ECO:0000259" key="2">
    <source>
        <dbReference type="PROSITE" id="PS50106"/>
    </source>
</evidence>
<dbReference type="Gene3D" id="2.30.42.10">
    <property type="match status" value="1"/>
</dbReference>
<dbReference type="CDD" id="cd07561">
    <property type="entry name" value="Peptidase_S41_CPP_like"/>
    <property type="match status" value="1"/>
</dbReference>
<name>A0ABW3WNC4_9FLAO</name>
<proteinExistence type="predicted"/>
<comment type="caution">
    <text evidence="3">The sequence shown here is derived from an EMBL/GenBank/DDBJ whole genome shotgun (WGS) entry which is preliminary data.</text>
</comment>
<dbReference type="Gene3D" id="3.30.750.170">
    <property type="match status" value="1"/>
</dbReference>
<feature type="domain" description="PDZ" evidence="2">
    <location>
        <begin position="114"/>
        <end position="203"/>
    </location>
</feature>
<organism evidence="3 4">
    <name type="scientific">Lutibacter holmesii</name>
    <dbReference type="NCBI Taxonomy" id="1137985"/>
    <lineage>
        <taxon>Bacteria</taxon>
        <taxon>Pseudomonadati</taxon>
        <taxon>Bacteroidota</taxon>
        <taxon>Flavobacteriia</taxon>
        <taxon>Flavobacteriales</taxon>
        <taxon>Flavobacteriaceae</taxon>
        <taxon>Lutibacter</taxon>
    </lineage>
</organism>
<evidence type="ECO:0000313" key="3">
    <source>
        <dbReference type="EMBL" id="MFD1293930.1"/>
    </source>
</evidence>
<dbReference type="EMBL" id="JBHTMV010000004">
    <property type="protein sequence ID" value="MFD1293930.1"/>
    <property type="molecule type" value="Genomic_DNA"/>
</dbReference>
<keyword evidence="4" id="KW-1185">Reference proteome</keyword>
<dbReference type="PROSITE" id="PS51257">
    <property type="entry name" value="PROKAR_LIPOPROTEIN"/>
    <property type="match status" value="1"/>
</dbReference>
<sequence>MKKTNYLLLAYIGFALAFASCSKDDDDEGTEKETPDPTEEAVTLNEPKNDFVWKAMNSWYNWQQQVPNLLDSKSDDQDDYYTYLNKYDTPEDLFESLIYNEGVIDRFSWFIEDYVEQQKSFQGISTTFGFRLQAVKIDADKDDVIFYVRYVADNSPAFNAGIKRGDIINALDGVVLTTGNYSETVGKLSNPSVTLTMVSESNGVLTVIEDKTITAVELAEDPVYFKKVFEDINGRKVGYLVYNGFRSSYNDELNEAFAYFKGEGVNELILDFRLNGGGSVQTSAYLASMINESAGDDEFAELKFNFKHTDASSSYYFGNSMNIYDENGLFLREETVNRLSNIDRLYVLTSGSTASASEMIINGLKPFIPVVTVGTTTYGKNVGSITLYDSPSSDYTNVDSANTSHYNAMQPIVFQIYNKSGESDYTQGFEPDIEVVEYNSWNNILPFGDENETVLKGALDHIRGLSARGPEKGAQRAEALDMSKLEKKFEKEMYIDSDFFNK</sequence>
<dbReference type="Gene3D" id="3.90.226.10">
    <property type="entry name" value="2-enoyl-CoA Hydratase, Chain A, domain 1"/>
    <property type="match status" value="1"/>
</dbReference>
<dbReference type="Pfam" id="PF03572">
    <property type="entry name" value="Peptidase_S41"/>
    <property type="match status" value="1"/>
</dbReference>
<dbReference type="InterPro" id="IPR036034">
    <property type="entry name" value="PDZ_sf"/>
</dbReference>
<evidence type="ECO:0000313" key="4">
    <source>
        <dbReference type="Proteomes" id="UP001597241"/>
    </source>
</evidence>
<dbReference type="PROSITE" id="PS50106">
    <property type="entry name" value="PDZ"/>
    <property type="match status" value="1"/>
</dbReference>